<accession>A0A165DGH0</accession>
<reference evidence="3 4" key="1">
    <citation type="journal article" date="2016" name="Mol. Biol. Evol.">
        <title>Comparative Genomics of Early-Diverging Mushroom-Forming Fungi Provides Insights into the Origins of Lignocellulose Decay Capabilities.</title>
        <authorList>
            <person name="Nagy L.G."/>
            <person name="Riley R."/>
            <person name="Tritt A."/>
            <person name="Adam C."/>
            <person name="Daum C."/>
            <person name="Floudas D."/>
            <person name="Sun H."/>
            <person name="Yadav J.S."/>
            <person name="Pangilinan J."/>
            <person name="Larsson K.H."/>
            <person name="Matsuura K."/>
            <person name="Barry K."/>
            <person name="Labutti K."/>
            <person name="Kuo R."/>
            <person name="Ohm R.A."/>
            <person name="Bhattacharya S.S."/>
            <person name="Shirouzu T."/>
            <person name="Yoshinaga Y."/>
            <person name="Martin F.M."/>
            <person name="Grigoriev I.V."/>
            <person name="Hibbett D.S."/>
        </authorList>
    </citation>
    <scope>NUCLEOTIDE SEQUENCE [LARGE SCALE GENOMIC DNA]</scope>
    <source>
        <strain evidence="3 4">93-53</strain>
    </source>
</reference>
<evidence type="ECO:0000313" key="3">
    <source>
        <dbReference type="EMBL" id="KZT04834.1"/>
    </source>
</evidence>
<evidence type="ECO:0000313" key="4">
    <source>
        <dbReference type="Proteomes" id="UP000076871"/>
    </source>
</evidence>
<dbReference type="RefSeq" id="XP_040762574.1">
    <property type="nucleotide sequence ID" value="XM_040909274.1"/>
</dbReference>
<organism evidence="3 4">
    <name type="scientific">Laetiporus sulphureus 93-53</name>
    <dbReference type="NCBI Taxonomy" id="1314785"/>
    <lineage>
        <taxon>Eukaryota</taxon>
        <taxon>Fungi</taxon>
        <taxon>Dikarya</taxon>
        <taxon>Basidiomycota</taxon>
        <taxon>Agaricomycotina</taxon>
        <taxon>Agaricomycetes</taxon>
        <taxon>Polyporales</taxon>
        <taxon>Laetiporus</taxon>
    </lineage>
</organism>
<feature type="transmembrane region" description="Helical" evidence="2">
    <location>
        <begin position="6"/>
        <end position="27"/>
    </location>
</feature>
<dbReference type="EMBL" id="KV427634">
    <property type="protein sequence ID" value="KZT04834.1"/>
    <property type="molecule type" value="Genomic_DNA"/>
</dbReference>
<proteinExistence type="predicted"/>
<sequence length="169" mass="18703">MPNAVGIAIGVSIGFIAVLTIVSGIVLHRRRRNPHVIASEPRKEVRRSTILELSHPACRVTPFGSPEEDTPRFMHTPGANMRVAHRRSDGGWEFTEIQPDSASMLDFSPSRVSLSAHSTFSFPSKDKLKLKPGELTTQGYVERELDVDVEENPPPAYSQTEESFLSHVA</sequence>
<name>A0A165DGH0_9APHY</name>
<evidence type="ECO:0000256" key="2">
    <source>
        <dbReference type="SAM" id="Phobius"/>
    </source>
</evidence>
<dbReference type="STRING" id="1314785.A0A165DGH0"/>
<protein>
    <submittedName>
        <fullName evidence="3">Uncharacterized protein</fullName>
    </submittedName>
</protein>
<feature type="region of interest" description="Disordered" evidence="1">
    <location>
        <begin position="145"/>
        <end position="169"/>
    </location>
</feature>
<keyword evidence="2" id="KW-0472">Membrane</keyword>
<dbReference type="Proteomes" id="UP000076871">
    <property type="component" value="Unassembled WGS sequence"/>
</dbReference>
<dbReference type="OrthoDB" id="2848852at2759"/>
<keyword evidence="4" id="KW-1185">Reference proteome</keyword>
<dbReference type="AlphaFoldDB" id="A0A165DGH0"/>
<keyword evidence="2" id="KW-0812">Transmembrane</keyword>
<dbReference type="InParanoid" id="A0A165DGH0"/>
<dbReference type="GeneID" id="63826303"/>
<keyword evidence="2" id="KW-1133">Transmembrane helix</keyword>
<gene>
    <name evidence="3" type="ORF">LAESUDRAFT_727693</name>
</gene>
<evidence type="ECO:0000256" key="1">
    <source>
        <dbReference type="SAM" id="MobiDB-lite"/>
    </source>
</evidence>